<dbReference type="InterPro" id="IPR036322">
    <property type="entry name" value="WD40_repeat_dom_sf"/>
</dbReference>
<name>A0A392QIP6_9FABA</name>
<organism evidence="3 4">
    <name type="scientific">Trifolium medium</name>
    <dbReference type="NCBI Taxonomy" id="97028"/>
    <lineage>
        <taxon>Eukaryota</taxon>
        <taxon>Viridiplantae</taxon>
        <taxon>Streptophyta</taxon>
        <taxon>Embryophyta</taxon>
        <taxon>Tracheophyta</taxon>
        <taxon>Spermatophyta</taxon>
        <taxon>Magnoliopsida</taxon>
        <taxon>eudicotyledons</taxon>
        <taxon>Gunneridae</taxon>
        <taxon>Pentapetalae</taxon>
        <taxon>rosids</taxon>
        <taxon>fabids</taxon>
        <taxon>Fabales</taxon>
        <taxon>Fabaceae</taxon>
        <taxon>Papilionoideae</taxon>
        <taxon>50 kb inversion clade</taxon>
        <taxon>NPAAA clade</taxon>
        <taxon>Hologalegina</taxon>
        <taxon>IRL clade</taxon>
        <taxon>Trifolieae</taxon>
        <taxon>Trifolium</taxon>
    </lineage>
</organism>
<evidence type="ECO:0000256" key="2">
    <source>
        <dbReference type="ARBA" id="ARBA00022737"/>
    </source>
</evidence>
<feature type="non-terminal residue" evidence="3">
    <location>
        <position position="1"/>
    </location>
</feature>
<dbReference type="AlphaFoldDB" id="A0A392QIP6"/>
<comment type="caution">
    <text evidence="3">The sequence shown here is derived from an EMBL/GenBank/DDBJ whole genome shotgun (WGS) entry which is preliminary data.</text>
</comment>
<dbReference type="EMBL" id="LXQA010136845">
    <property type="protein sequence ID" value="MCI23590.1"/>
    <property type="molecule type" value="Genomic_DNA"/>
</dbReference>
<keyword evidence="2" id="KW-0677">Repeat</keyword>
<dbReference type="PANTHER" id="PTHR11227">
    <property type="entry name" value="WD-REPEAT PROTEIN INTERACTING WITH PHOSPHOINOSIDES WIPI -RELATED"/>
    <property type="match status" value="1"/>
</dbReference>
<protein>
    <submittedName>
        <fullName evidence="3">Autophagy-related protein 18-like</fullName>
    </submittedName>
</protein>
<accession>A0A392QIP6</accession>
<keyword evidence="4" id="KW-1185">Reference proteome</keyword>
<dbReference type="Proteomes" id="UP000265520">
    <property type="component" value="Unassembled WGS sequence"/>
</dbReference>
<evidence type="ECO:0000313" key="3">
    <source>
        <dbReference type="EMBL" id="MCI23590.1"/>
    </source>
</evidence>
<keyword evidence="1" id="KW-0853">WD repeat</keyword>
<sequence length="45" mass="4850">IEAHRSPLAAMVFSSNGMYIATASEQGTLVRVHLVSDATKVMNNM</sequence>
<reference evidence="3 4" key="1">
    <citation type="journal article" date="2018" name="Front. Plant Sci.">
        <title>Red Clover (Trifolium pratense) and Zigzag Clover (T. medium) - A Picture of Genomic Similarities and Differences.</title>
        <authorList>
            <person name="Dluhosova J."/>
            <person name="Istvanek J."/>
            <person name="Nedelnik J."/>
            <person name="Repkova J."/>
        </authorList>
    </citation>
    <scope>NUCLEOTIDE SEQUENCE [LARGE SCALE GENOMIC DNA]</scope>
    <source>
        <strain evidence="4">cv. 10/8</strain>
        <tissue evidence="3">Leaf</tissue>
    </source>
</reference>
<proteinExistence type="predicted"/>
<evidence type="ECO:0000313" key="4">
    <source>
        <dbReference type="Proteomes" id="UP000265520"/>
    </source>
</evidence>
<dbReference type="InterPro" id="IPR048720">
    <property type="entry name" value="PROPPIN"/>
</dbReference>
<evidence type="ECO:0000256" key="1">
    <source>
        <dbReference type="ARBA" id="ARBA00022574"/>
    </source>
</evidence>
<dbReference type="SUPFAM" id="SSF50978">
    <property type="entry name" value="WD40 repeat-like"/>
    <property type="match status" value="1"/>
</dbReference>